<dbReference type="AlphaFoldDB" id="A0AAJ0CYB2"/>
<evidence type="ECO:0000313" key="3">
    <source>
        <dbReference type="EMBL" id="KAK2616321.1"/>
    </source>
</evidence>
<organism evidence="3 4">
    <name type="scientific">Conoideocrella luteorostrata</name>
    <dbReference type="NCBI Taxonomy" id="1105319"/>
    <lineage>
        <taxon>Eukaryota</taxon>
        <taxon>Fungi</taxon>
        <taxon>Dikarya</taxon>
        <taxon>Ascomycota</taxon>
        <taxon>Pezizomycotina</taxon>
        <taxon>Sordariomycetes</taxon>
        <taxon>Hypocreomycetidae</taxon>
        <taxon>Hypocreales</taxon>
        <taxon>Clavicipitaceae</taxon>
        <taxon>Conoideocrella</taxon>
    </lineage>
</organism>
<feature type="chain" id="PRO_5042472953" description="Infection structure specific protein" evidence="2">
    <location>
        <begin position="17"/>
        <end position="155"/>
    </location>
</feature>
<comment type="caution">
    <text evidence="3">The sequence shown here is derived from an EMBL/GenBank/DDBJ whole genome shotgun (WGS) entry which is preliminary data.</text>
</comment>
<feature type="region of interest" description="Disordered" evidence="1">
    <location>
        <begin position="108"/>
        <end position="132"/>
    </location>
</feature>
<feature type="compositionally biased region" description="Low complexity" evidence="1">
    <location>
        <begin position="117"/>
        <end position="132"/>
    </location>
</feature>
<feature type="signal peptide" evidence="2">
    <location>
        <begin position="1"/>
        <end position="16"/>
    </location>
</feature>
<dbReference type="EMBL" id="JASWJB010000007">
    <property type="protein sequence ID" value="KAK2616321.1"/>
    <property type="molecule type" value="Genomic_DNA"/>
</dbReference>
<dbReference type="Proteomes" id="UP001251528">
    <property type="component" value="Unassembled WGS sequence"/>
</dbReference>
<keyword evidence="4" id="KW-1185">Reference proteome</keyword>
<evidence type="ECO:0008006" key="5">
    <source>
        <dbReference type="Google" id="ProtNLM"/>
    </source>
</evidence>
<keyword evidence="2" id="KW-0732">Signal</keyword>
<name>A0AAJ0CYB2_9HYPO</name>
<reference evidence="3" key="1">
    <citation type="submission" date="2023-06" db="EMBL/GenBank/DDBJ databases">
        <title>Conoideocrella luteorostrata (Hypocreales: Clavicipitaceae), a potential biocontrol fungus for elongate hemlock scale in United States Christmas tree production areas.</title>
        <authorList>
            <person name="Barrett H."/>
            <person name="Lovett B."/>
            <person name="Macias A.M."/>
            <person name="Stajich J.E."/>
            <person name="Kasson M.T."/>
        </authorList>
    </citation>
    <scope>NUCLEOTIDE SEQUENCE</scope>
    <source>
        <strain evidence="3">ARSEF 14590</strain>
    </source>
</reference>
<evidence type="ECO:0000256" key="1">
    <source>
        <dbReference type="SAM" id="MobiDB-lite"/>
    </source>
</evidence>
<proteinExistence type="predicted"/>
<sequence length="155" mass="15646">MQTKIVLAALAGTALASNVQNLQARQTADACLSIVQTIPTPPPAVQSALVQNAHTNLCSFSVPSSLSKDWASYTSAQSSWYKANQNELTKCSMFSQYKTKVPLDCKAGDSATKTSDSGASNTSGGAGAAKTNGAAREGGMAAAAVAAAGFALAAL</sequence>
<evidence type="ECO:0000313" key="4">
    <source>
        <dbReference type="Proteomes" id="UP001251528"/>
    </source>
</evidence>
<protein>
    <recommendedName>
        <fullName evidence="5">Infection structure specific protein</fullName>
    </recommendedName>
</protein>
<evidence type="ECO:0000256" key="2">
    <source>
        <dbReference type="SAM" id="SignalP"/>
    </source>
</evidence>
<gene>
    <name evidence="3" type="ORF">QQS21_000755</name>
</gene>
<accession>A0AAJ0CYB2</accession>